<sequence>MISFYRIIALYSKICLFTAITWLLAFTTSKYQMLWADPPAGEESPGVKYSNGQLSAKLKNSPLETVLKEIMTQSGARIWLNDTIDGTVTIEFQNLPVGEGVRKILKDKNYAFVFNHSDVKEGKLSIVSASKSKEIFTTVKEEPPRKLSPKPKLPITQKDNQKKNQPSLEILAKDALENEDPGKREDAIIALGESKDTKAIEIISKALANDPVEDVRLSAIDALLDIGDKSIVDSLSIALNDRDPWVRESAVEALGEVGNEAAMEFIKNVLNDEDGSVRELAQEILEEINTKK</sequence>
<reference evidence="3 4" key="1">
    <citation type="journal article" date="2017" name="Water Res.">
        <title>Discovery and metagenomic analysis of an anammox bacterial enrichment related to Candidatus "Brocadia caroliniensis" in a full-scale glycerol-fed nitritation-denitritation separate centrate treatment process.</title>
        <authorList>
            <person name="Park H."/>
            <person name="Brotto A.C."/>
            <person name="van Loosdrecht M.C."/>
            <person name="Chandran K."/>
        </authorList>
    </citation>
    <scope>NUCLEOTIDE SEQUENCE [LARGE SCALE GENOMIC DNA]</scope>
    <source>
        <strain evidence="3">26THWARD</strain>
    </source>
</reference>
<evidence type="ECO:0000313" key="3">
    <source>
        <dbReference type="EMBL" id="OOP55080.1"/>
    </source>
</evidence>
<protein>
    <recommendedName>
        <fullName evidence="5">HEAT repeat domain-containing protein</fullName>
    </recommendedName>
</protein>
<gene>
    <name evidence="3" type="ORF">AYP45_16780</name>
</gene>
<proteinExistence type="predicted"/>
<accession>A0A1V4APP9</accession>
<keyword evidence="2" id="KW-0472">Membrane</keyword>
<organism evidence="3 4">
    <name type="scientific">Candidatus Brocadia carolinensis</name>
    <dbReference type="NCBI Taxonomy" id="1004156"/>
    <lineage>
        <taxon>Bacteria</taxon>
        <taxon>Pseudomonadati</taxon>
        <taxon>Planctomycetota</taxon>
        <taxon>Candidatus Brocadiia</taxon>
        <taxon>Candidatus Brocadiales</taxon>
        <taxon>Candidatus Brocadiaceae</taxon>
        <taxon>Candidatus Brocadia</taxon>
    </lineage>
</organism>
<keyword evidence="2" id="KW-1133">Transmembrane helix</keyword>
<dbReference type="Proteomes" id="UP000189681">
    <property type="component" value="Unassembled WGS sequence"/>
</dbReference>
<keyword evidence="2" id="KW-0812">Transmembrane</keyword>
<name>A0A1V4APP9_9BACT</name>
<dbReference type="SMART" id="SM00567">
    <property type="entry name" value="EZ_HEAT"/>
    <property type="match status" value="3"/>
</dbReference>
<dbReference type="SUPFAM" id="SSF48371">
    <property type="entry name" value="ARM repeat"/>
    <property type="match status" value="1"/>
</dbReference>
<dbReference type="EMBL" id="AYTS01000181">
    <property type="protein sequence ID" value="OOP55080.1"/>
    <property type="molecule type" value="Genomic_DNA"/>
</dbReference>
<feature type="region of interest" description="Disordered" evidence="1">
    <location>
        <begin position="140"/>
        <end position="166"/>
    </location>
</feature>
<dbReference type="InterPro" id="IPR016024">
    <property type="entry name" value="ARM-type_fold"/>
</dbReference>
<dbReference type="Pfam" id="PF13646">
    <property type="entry name" value="HEAT_2"/>
    <property type="match status" value="1"/>
</dbReference>
<dbReference type="Gene3D" id="1.25.10.10">
    <property type="entry name" value="Leucine-rich Repeat Variant"/>
    <property type="match status" value="1"/>
</dbReference>
<dbReference type="InterPro" id="IPR011989">
    <property type="entry name" value="ARM-like"/>
</dbReference>
<dbReference type="PANTHER" id="PTHR12697">
    <property type="entry name" value="PBS LYASE HEAT-LIKE PROTEIN"/>
    <property type="match status" value="1"/>
</dbReference>
<dbReference type="InterPro" id="IPR004155">
    <property type="entry name" value="PBS_lyase_HEAT"/>
</dbReference>
<evidence type="ECO:0000256" key="1">
    <source>
        <dbReference type="SAM" id="MobiDB-lite"/>
    </source>
</evidence>
<dbReference type="STRING" id="1004156.AYP45_16780"/>
<evidence type="ECO:0000256" key="2">
    <source>
        <dbReference type="SAM" id="Phobius"/>
    </source>
</evidence>
<dbReference type="Gene3D" id="3.30.1370.130">
    <property type="match status" value="1"/>
</dbReference>
<evidence type="ECO:0000313" key="4">
    <source>
        <dbReference type="Proteomes" id="UP000189681"/>
    </source>
</evidence>
<dbReference type="GO" id="GO:0016491">
    <property type="term" value="F:oxidoreductase activity"/>
    <property type="evidence" value="ECO:0007669"/>
    <property type="project" value="TreeGrafter"/>
</dbReference>
<dbReference type="PANTHER" id="PTHR12697:SF5">
    <property type="entry name" value="DEOXYHYPUSINE HYDROXYLASE"/>
    <property type="match status" value="1"/>
</dbReference>
<comment type="caution">
    <text evidence="3">The sequence shown here is derived from an EMBL/GenBank/DDBJ whole genome shotgun (WGS) entry which is preliminary data.</text>
</comment>
<feature type="transmembrane region" description="Helical" evidence="2">
    <location>
        <begin position="7"/>
        <end position="25"/>
    </location>
</feature>
<dbReference type="AlphaFoldDB" id="A0A1V4APP9"/>
<evidence type="ECO:0008006" key="5">
    <source>
        <dbReference type="Google" id="ProtNLM"/>
    </source>
</evidence>